<dbReference type="SUPFAM" id="SSF52540">
    <property type="entry name" value="P-loop containing nucleoside triphosphate hydrolases"/>
    <property type="match status" value="1"/>
</dbReference>
<dbReference type="InterPro" id="IPR027417">
    <property type="entry name" value="P-loop_NTPase"/>
</dbReference>
<dbReference type="GO" id="GO:0003924">
    <property type="term" value="F:GTPase activity"/>
    <property type="evidence" value="ECO:0007669"/>
    <property type="project" value="InterPro"/>
</dbReference>
<dbReference type="Gene3D" id="3.40.50.300">
    <property type="entry name" value="P-loop containing nucleotide triphosphate hydrolases"/>
    <property type="match status" value="1"/>
</dbReference>
<feature type="domain" description="GB1/RHD3-type G" evidence="5">
    <location>
        <begin position="79"/>
        <end position="343"/>
    </location>
</feature>
<dbReference type="Pfam" id="PF02263">
    <property type="entry name" value="GBP"/>
    <property type="match status" value="1"/>
</dbReference>
<keyword evidence="1" id="KW-0547">Nucleotide-binding</keyword>
<dbReference type="STRING" id="400682.A0A1X7U5G1"/>
<evidence type="ECO:0000256" key="3">
    <source>
        <dbReference type="ARBA" id="ARBA00023134"/>
    </source>
</evidence>
<sequence length="805" mass="91677">MSIFLLFFVAFSLGKELKVPAQNATDHVTSEPGSQPSSSVYDTFQSLPEEPIQLVRPDPDHHKLLEVVSENVRHLHYITSSVAVVAVVGKYHSGKSFLLNQLMGKGERGFSIGPTVRPQTMGIWMWGKPLVMKNKDEETVAIIYLDTEGFAASNISEVYDAKIFAVATILSSYLIYNSVKIIDQGDIDYLDLLARRTRLFALRSQITKSKWFDEFNHDLLQFPPLVWVVQDFVQSTEGEESPQRWLHKIMSTSSRETEEHNINLLSMFESVDCHTLFLPATKKSLLQDLSQAKEEDLTEEYKEERDSLLKLINLNLKPKIKNGKSITGPELASLLEILVAAANKGSLAEVPSRWNAFLEQMHLNSVNDCILFYESEVNVLLRKHNYGAVNATELASWHDRCLKKAQELLDKLLLGLMNTTLKGQERLLKAAGEKFEKIEDMNEKKIELRCSEVQRQTELKVEASLDSLSFPIKGKDLQLILDKKKEIHIEIYKEEVHSLSDHSSYQRHLNQLLVGIERIFNGVKLKNSEAMEVILKAAIVTAINKFKESSLNINDIPRTSTGLQSVIGTSEAAADQIFKEESEMASGEEVYAAYQGYYKSELSKAVEHLREENEVLVGKTCREKGAELIGLFTEATSPKRLSFPVNESYLEQRLKEEKDNVFESYNAAMANFEDMQIFVTVKREISNKMEEISAQRQDQNYQAYIKEVEIPLKTAKKLIKLSSDKYDTVFSLRQHMEQVCLLNLDEGKASNWPRPLKLSIINRYINNEKDLRDLLVSKEGVWSSIKGFIQWLYSFIDVLINGPEL</sequence>
<dbReference type="EnsemblMetazoa" id="Aqu2.1.22990_001">
    <property type="protein sequence ID" value="Aqu2.1.22990_001"/>
    <property type="gene ID" value="Aqu2.1.22990"/>
</dbReference>
<evidence type="ECO:0000259" key="5">
    <source>
        <dbReference type="PROSITE" id="PS51715"/>
    </source>
</evidence>
<keyword evidence="2" id="KW-0378">Hydrolase</keyword>
<accession>A0A1X7U5G1</accession>
<dbReference type="PANTHER" id="PTHR10751">
    <property type="entry name" value="GUANYLATE BINDING PROTEIN"/>
    <property type="match status" value="1"/>
</dbReference>
<dbReference type="Gene3D" id="1.20.1000.10">
    <property type="entry name" value="Guanylate-binding protein, C-terminal domain"/>
    <property type="match status" value="1"/>
</dbReference>
<organism evidence="6">
    <name type="scientific">Amphimedon queenslandica</name>
    <name type="common">Sponge</name>
    <dbReference type="NCBI Taxonomy" id="400682"/>
    <lineage>
        <taxon>Eukaryota</taxon>
        <taxon>Metazoa</taxon>
        <taxon>Porifera</taxon>
        <taxon>Demospongiae</taxon>
        <taxon>Heteroscleromorpha</taxon>
        <taxon>Haplosclerida</taxon>
        <taxon>Niphatidae</taxon>
        <taxon>Amphimedon</taxon>
    </lineage>
</organism>
<proteinExistence type="inferred from homology"/>
<dbReference type="GO" id="GO:0005525">
    <property type="term" value="F:GTP binding"/>
    <property type="evidence" value="ECO:0007669"/>
    <property type="project" value="UniProtKB-KW"/>
</dbReference>
<dbReference type="OrthoDB" id="2135133at2759"/>
<keyword evidence="3" id="KW-0342">GTP-binding</keyword>
<dbReference type="PROSITE" id="PS51715">
    <property type="entry name" value="G_GB1_RHD3"/>
    <property type="match status" value="1"/>
</dbReference>
<dbReference type="SUPFAM" id="SSF48340">
    <property type="entry name" value="Interferon-induced guanylate-binding protein 1 (GBP1), C-terminal domain"/>
    <property type="match status" value="1"/>
</dbReference>
<comment type="similarity">
    <text evidence="4">Belongs to the TRAFAC class dynamin-like GTPase superfamily. GB1/RHD3 GTPase family.</text>
</comment>
<reference evidence="6" key="1">
    <citation type="submission" date="2017-05" db="UniProtKB">
        <authorList>
            <consortium name="EnsemblMetazoa"/>
        </authorList>
    </citation>
    <scope>IDENTIFICATION</scope>
</reference>
<evidence type="ECO:0000256" key="2">
    <source>
        <dbReference type="ARBA" id="ARBA00022801"/>
    </source>
</evidence>
<protein>
    <recommendedName>
        <fullName evidence="5">GB1/RHD3-type G domain-containing protein</fullName>
    </recommendedName>
</protein>
<dbReference type="eggNOG" id="KOG2037">
    <property type="taxonomic scope" value="Eukaryota"/>
</dbReference>
<name>A0A1X7U5G1_AMPQE</name>
<evidence type="ECO:0000256" key="1">
    <source>
        <dbReference type="ARBA" id="ARBA00022741"/>
    </source>
</evidence>
<evidence type="ECO:0000313" key="6">
    <source>
        <dbReference type="EnsemblMetazoa" id="Aqu2.1.22990_001"/>
    </source>
</evidence>
<dbReference type="CDD" id="cd01851">
    <property type="entry name" value="GBP"/>
    <property type="match status" value="1"/>
</dbReference>
<dbReference type="AlphaFoldDB" id="A0A1X7U5G1"/>
<evidence type="ECO:0000256" key="4">
    <source>
        <dbReference type="PROSITE-ProRule" id="PRU01052"/>
    </source>
</evidence>
<dbReference type="InterPro" id="IPR030386">
    <property type="entry name" value="G_GB1_RHD3_dom"/>
</dbReference>
<dbReference type="InterPro" id="IPR015894">
    <property type="entry name" value="Guanylate-bd_N"/>
</dbReference>
<dbReference type="InParanoid" id="A0A1X7U5G1"/>
<dbReference type="InterPro" id="IPR036543">
    <property type="entry name" value="Guanylate-bd_C_sf"/>
</dbReference>